<dbReference type="EMBL" id="BLLK01000029">
    <property type="protein sequence ID" value="GFH48759.1"/>
    <property type="molecule type" value="Genomic_DNA"/>
</dbReference>
<evidence type="ECO:0000256" key="3">
    <source>
        <dbReference type="ARBA" id="ARBA00006972"/>
    </source>
</evidence>
<reference evidence="11 12" key="1">
    <citation type="journal article" date="2021" name="Sci. Rep.">
        <title>The genome of the diatom Chaetoceros tenuissimus carries an ancient integrated fragment of an extant virus.</title>
        <authorList>
            <person name="Hongo Y."/>
            <person name="Kimura K."/>
            <person name="Takaki Y."/>
            <person name="Yoshida Y."/>
            <person name="Baba S."/>
            <person name="Kobayashi G."/>
            <person name="Nagasaki K."/>
            <person name="Hano T."/>
            <person name="Tomaru Y."/>
        </authorList>
    </citation>
    <scope>NUCLEOTIDE SEQUENCE [LARGE SCALE GENOMIC DNA]</scope>
    <source>
        <strain evidence="11 12">NIES-3715</strain>
    </source>
</reference>
<dbReference type="GO" id="GO:0006891">
    <property type="term" value="P:intra-Golgi vesicle-mediated transport"/>
    <property type="evidence" value="ECO:0007669"/>
    <property type="project" value="TreeGrafter"/>
</dbReference>
<keyword evidence="7 10" id="KW-0472">Membrane</keyword>
<protein>
    <recommendedName>
        <fullName evidence="10">Coatomer subunit zeta</fullName>
    </recommendedName>
</protein>
<comment type="function">
    <text evidence="10">The zeta subunit may be involved in regulating the coat assembly and, hence, the rate of biosynthetic protein transport due to its association-dissociation properties with the coatomer complex.</text>
</comment>
<dbReference type="Proteomes" id="UP001054902">
    <property type="component" value="Unassembled WGS sequence"/>
</dbReference>
<evidence type="ECO:0000256" key="8">
    <source>
        <dbReference type="ARBA" id="ARBA00023329"/>
    </source>
</evidence>
<proteinExistence type="inferred from homology"/>
<comment type="subcellular location">
    <subcellularLocation>
        <location evidence="10">Cytoplasm</location>
    </subcellularLocation>
    <subcellularLocation>
        <location evidence="10">Golgi apparatus membrane</location>
        <topology evidence="10">Peripheral membrane protein</topology>
        <orientation evidence="10">Cytoplasmic side</orientation>
    </subcellularLocation>
    <subcellularLocation>
        <location evidence="10">Cytoplasmic vesicle</location>
        <location evidence="10">COPI-coated vesicle membrane</location>
        <topology evidence="10">Peripheral membrane protein</topology>
        <orientation evidence="10">Cytoplasmic side</orientation>
    </subcellularLocation>
    <subcellularLocation>
        <location evidence="1">Cytoplasmic vesicle membrane</location>
    </subcellularLocation>
    <subcellularLocation>
        <location evidence="9">Endomembrane system</location>
        <topology evidence="9">Peripheral membrane protein</topology>
        <orientation evidence="9">Cytoplasmic side</orientation>
    </subcellularLocation>
    <subcellularLocation>
        <location evidence="2">Golgi apparatus</location>
    </subcellularLocation>
</comment>
<comment type="similarity">
    <text evidence="3 10">Belongs to the adaptor complexes small subunit family.</text>
</comment>
<evidence type="ECO:0000256" key="4">
    <source>
        <dbReference type="ARBA" id="ARBA00022448"/>
    </source>
</evidence>
<keyword evidence="10" id="KW-0963">Cytoplasm</keyword>
<sequence length="253" mass="26116">MAFTSVIPPLLPKVDAILVLDGEGNRLAGKYYGDFLTSTTSSSSRAAMSTGDDSKPASANVTVEDLRASFERQLQAKIQGIAARSDAAEVVTVMGKTAVFCGGMAMGASPSGVGGDVRVVHVGPNTESELLLAYLCEGMYDALSNLMGGQTDRNMVLDNLELVFLLIDEHCDGGVILEVDGAKLSSSVLLRDDEDMVADAGAGESAPQGAAPSTTGMRGMGNGFGMQGGDISIAQAFRQAKQQLIAGLQADGM</sequence>
<dbReference type="GO" id="GO:0030126">
    <property type="term" value="C:COPI vesicle coat"/>
    <property type="evidence" value="ECO:0007669"/>
    <property type="project" value="UniProtKB-UniRule"/>
</dbReference>
<keyword evidence="12" id="KW-1185">Reference proteome</keyword>
<dbReference type="PANTHER" id="PTHR11043">
    <property type="entry name" value="ZETA-COAT PROTEIN"/>
    <property type="match status" value="1"/>
</dbReference>
<accession>A0AAD3CN24</accession>
<dbReference type="GO" id="GO:0006890">
    <property type="term" value="P:retrograde vesicle-mediated transport, Golgi to endoplasmic reticulum"/>
    <property type="evidence" value="ECO:0007669"/>
    <property type="project" value="UniProtKB-UniRule"/>
</dbReference>
<evidence type="ECO:0000256" key="7">
    <source>
        <dbReference type="ARBA" id="ARBA00023136"/>
    </source>
</evidence>
<keyword evidence="6 10" id="KW-0333">Golgi apparatus</keyword>
<evidence type="ECO:0000256" key="1">
    <source>
        <dbReference type="ARBA" id="ARBA00004156"/>
    </source>
</evidence>
<keyword evidence="8 10" id="KW-0968">Cytoplasmic vesicle</keyword>
<evidence type="ECO:0000313" key="11">
    <source>
        <dbReference type="EMBL" id="GFH48759.1"/>
    </source>
</evidence>
<dbReference type="SUPFAM" id="SSF64356">
    <property type="entry name" value="SNARE-like"/>
    <property type="match status" value="1"/>
</dbReference>
<dbReference type="InterPro" id="IPR011012">
    <property type="entry name" value="Longin-like_dom_sf"/>
</dbReference>
<organism evidence="11 12">
    <name type="scientific">Chaetoceros tenuissimus</name>
    <dbReference type="NCBI Taxonomy" id="426638"/>
    <lineage>
        <taxon>Eukaryota</taxon>
        <taxon>Sar</taxon>
        <taxon>Stramenopiles</taxon>
        <taxon>Ochrophyta</taxon>
        <taxon>Bacillariophyta</taxon>
        <taxon>Coscinodiscophyceae</taxon>
        <taxon>Chaetocerotophycidae</taxon>
        <taxon>Chaetocerotales</taxon>
        <taxon>Chaetocerotaceae</taxon>
        <taxon>Chaetoceros</taxon>
    </lineage>
</organism>
<evidence type="ECO:0000256" key="2">
    <source>
        <dbReference type="ARBA" id="ARBA00004555"/>
    </source>
</evidence>
<keyword evidence="10" id="KW-0931">ER-Golgi transport</keyword>
<comment type="subunit">
    <text evidence="10">Oligomeric complex that consists of at least the alpha, beta, beta', gamma, delta, epsilon and zeta subunits.</text>
</comment>
<dbReference type="InterPro" id="IPR039652">
    <property type="entry name" value="Coatomer_zeta"/>
</dbReference>
<evidence type="ECO:0000256" key="5">
    <source>
        <dbReference type="ARBA" id="ARBA00022927"/>
    </source>
</evidence>
<gene>
    <name evidence="11" type="ORF">CTEN210_05235</name>
</gene>
<comment type="caution">
    <text evidence="11">The sequence shown here is derived from an EMBL/GenBank/DDBJ whole genome shotgun (WGS) entry which is preliminary data.</text>
</comment>
<keyword evidence="5 10" id="KW-0653">Protein transport</keyword>
<dbReference type="PANTHER" id="PTHR11043:SF0">
    <property type="entry name" value="COATOMER SUBUNIT ZETA"/>
    <property type="match status" value="1"/>
</dbReference>
<evidence type="ECO:0000313" key="12">
    <source>
        <dbReference type="Proteomes" id="UP001054902"/>
    </source>
</evidence>
<keyword evidence="4 10" id="KW-0813">Transport</keyword>
<dbReference type="GO" id="GO:0006886">
    <property type="term" value="P:intracellular protein transport"/>
    <property type="evidence" value="ECO:0007669"/>
    <property type="project" value="TreeGrafter"/>
</dbReference>
<dbReference type="GO" id="GO:0000139">
    <property type="term" value="C:Golgi membrane"/>
    <property type="evidence" value="ECO:0007669"/>
    <property type="project" value="UniProtKB-SubCell"/>
</dbReference>
<evidence type="ECO:0000256" key="9">
    <source>
        <dbReference type="ARBA" id="ARBA00029433"/>
    </source>
</evidence>
<dbReference type="Gene3D" id="3.30.450.60">
    <property type="match status" value="1"/>
</dbReference>
<name>A0AAD3CN24_9STRA</name>
<dbReference type="AlphaFoldDB" id="A0AAD3CN24"/>
<evidence type="ECO:0000256" key="10">
    <source>
        <dbReference type="RuleBase" id="RU366053"/>
    </source>
</evidence>
<evidence type="ECO:0000256" key="6">
    <source>
        <dbReference type="ARBA" id="ARBA00023034"/>
    </source>
</evidence>